<keyword evidence="3" id="KW-1185">Reference proteome</keyword>
<name>A0A3P6PDU2_DIBLA</name>
<evidence type="ECO:0000313" key="2">
    <source>
        <dbReference type="EMBL" id="VDK37876.1"/>
    </source>
</evidence>
<feature type="region of interest" description="Disordered" evidence="1">
    <location>
        <begin position="1"/>
        <end position="33"/>
    </location>
</feature>
<dbReference type="Proteomes" id="UP000281553">
    <property type="component" value="Unassembled WGS sequence"/>
</dbReference>
<protein>
    <submittedName>
        <fullName evidence="2">Uncharacterized protein</fullName>
    </submittedName>
</protein>
<feature type="non-terminal residue" evidence="2">
    <location>
        <position position="1"/>
    </location>
</feature>
<evidence type="ECO:0000256" key="1">
    <source>
        <dbReference type="SAM" id="MobiDB-lite"/>
    </source>
</evidence>
<dbReference type="SMR" id="A0A3P6PDU2"/>
<dbReference type="EMBL" id="UYRU01004763">
    <property type="protein sequence ID" value="VDK37876.1"/>
    <property type="molecule type" value="Genomic_DNA"/>
</dbReference>
<feature type="compositionally biased region" description="Basic and acidic residues" evidence="1">
    <location>
        <begin position="1"/>
        <end position="23"/>
    </location>
</feature>
<organism evidence="2 3">
    <name type="scientific">Dibothriocephalus latus</name>
    <name type="common">Fish tapeworm</name>
    <name type="synonym">Diphyllobothrium latum</name>
    <dbReference type="NCBI Taxonomy" id="60516"/>
    <lineage>
        <taxon>Eukaryota</taxon>
        <taxon>Metazoa</taxon>
        <taxon>Spiralia</taxon>
        <taxon>Lophotrochozoa</taxon>
        <taxon>Platyhelminthes</taxon>
        <taxon>Cestoda</taxon>
        <taxon>Eucestoda</taxon>
        <taxon>Diphyllobothriidea</taxon>
        <taxon>Diphyllobothriidae</taxon>
        <taxon>Dibothriocephalus</taxon>
    </lineage>
</organism>
<dbReference type="OrthoDB" id="30417at2759"/>
<accession>A0A3P6PDU2</accession>
<sequence length="136" mass="14798">DLIKFNRNRERAANRSAPAKEGDTTVPSTAETEAKGVGLSVDDVETLVCRILDSNKNANLRLFTDAELSKGLRHFVDQIDGSGIKTVVDAVVANTQSHLCVHQCTEERVPSEVARYMLTRKREASLTGGKAALLAF</sequence>
<gene>
    <name evidence="2" type="ORF">DILT_LOCUS904</name>
</gene>
<dbReference type="AlphaFoldDB" id="A0A3P6PDU2"/>
<proteinExistence type="predicted"/>
<evidence type="ECO:0000313" key="3">
    <source>
        <dbReference type="Proteomes" id="UP000281553"/>
    </source>
</evidence>
<reference evidence="2 3" key="1">
    <citation type="submission" date="2018-11" db="EMBL/GenBank/DDBJ databases">
        <authorList>
            <consortium name="Pathogen Informatics"/>
        </authorList>
    </citation>
    <scope>NUCLEOTIDE SEQUENCE [LARGE SCALE GENOMIC DNA]</scope>
</reference>